<protein>
    <submittedName>
        <fullName evidence="5">P-loop containing nucleoside triphosphate hydrolase protein</fullName>
    </submittedName>
</protein>
<dbReference type="GO" id="GO:0004386">
    <property type="term" value="F:helicase activity"/>
    <property type="evidence" value="ECO:0007669"/>
    <property type="project" value="UniProtKB-KW"/>
</dbReference>
<feature type="non-terminal residue" evidence="5">
    <location>
        <position position="1"/>
    </location>
</feature>
<accession>A0A2I1ELY4</accession>
<dbReference type="Proteomes" id="UP000232722">
    <property type="component" value="Unassembled WGS sequence"/>
</dbReference>
<evidence type="ECO:0000256" key="2">
    <source>
        <dbReference type="ARBA" id="ARBA00022801"/>
    </source>
</evidence>
<keyword evidence="1" id="KW-0547">Nucleotide-binding</keyword>
<dbReference type="InterPro" id="IPR039904">
    <property type="entry name" value="TRANK1"/>
</dbReference>
<comment type="caution">
    <text evidence="5">The sequence shown here is derived from an EMBL/GenBank/DDBJ whole genome shotgun (WGS) entry which is preliminary data.</text>
</comment>
<dbReference type="SUPFAM" id="SSF52540">
    <property type="entry name" value="P-loop containing nucleoside triphosphate hydrolases"/>
    <property type="match status" value="1"/>
</dbReference>
<gene>
    <name evidence="5" type="ORF">RhiirA5_294143</name>
</gene>
<dbReference type="VEuPathDB" id="FungiDB:RhiirA1_339029"/>
<keyword evidence="4" id="KW-0067">ATP-binding</keyword>
<proteinExistence type="predicted"/>
<dbReference type="InterPro" id="IPR027417">
    <property type="entry name" value="P-loop_NTPase"/>
</dbReference>
<dbReference type="Gene3D" id="1.10.10.160">
    <property type="match status" value="1"/>
</dbReference>
<keyword evidence="2 5" id="KW-0378">Hydrolase</keyword>
<evidence type="ECO:0000256" key="1">
    <source>
        <dbReference type="ARBA" id="ARBA00022741"/>
    </source>
</evidence>
<organism evidence="5 6">
    <name type="scientific">Rhizophagus irregularis</name>
    <dbReference type="NCBI Taxonomy" id="588596"/>
    <lineage>
        <taxon>Eukaryota</taxon>
        <taxon>Fungi</taxon>
        <taxon>Fungi incertae sedis</taxon>
        <taxon>Mucoromycota</taxon>
        <taxon>Glomeromycotina</taxon>
        <taxon>Glomeromycetes</taxon>
        <taxon>Glomerales</taxon>
        <taxon>Glomeraceae</taxon>
        <taxon>Rhizophagus</taxon>
    </lineage>
</organism>
<dbReference type="Pfam" id="PF00580">
    <property type="entry name" value="UvrD-helicase"/>
    <property type="match status" value="1"/>
</dbReference>
<dbReference type="EMBL" id="LLXJ01000861">
    <property type="protein sequence ID" value="PKC05595.1"/>
    <property type="molecule type" value="Genomic_DNA"/>
</dbReference>
<evidence type="ECO:0000313" key="6">
    <source>
        <dbReference type="Proteomes" id="UP000232722"/>
    </source>
</evidence>
<sequence>KKYPVFCYNREQIYDLFEHYEKMKARNNEYDSMDRTLAILRYAEKKALGSLHIHEVYIDECQDNHIVDLALILKVFDRASSIFLAGDIAQCIAKGSSFRFQDLKDLMYKWEHTRVPTKNHNVIKPKQFHLDINYRSHDGILQLAASVVDLIHHFFPNSIDKLPRERAEIGGPLPIIFNGFQEEHFKVFSTTDKEQNSFIEFGAYQVIIVRDNDAKLRLKELIGGGAMVMTVYDAKGMEFNDVLLYNFFTDSPALRKVLYHILIILSRVKSFLIIVFYFLVASNSFCL</sequence>
<dbReference type="PANTHER" id="PTHR21529:SF4">
    <property type="entry name" value="TPR AND ANKYRIN REPEAT-CONTAINING PROTEIN 1"/>
    <property type="match status" value="1"/>
</dbReference>
<evidence type="ECO:0000256" key="4">
    <source>
        <dbReference type="ARBA" id="ARBA00022840"/>
    </source>
</evidence>
<dbReference type="Gene3D" id="3.40.50.300">
    <property type="entry name" value="P-loop containing nucleotide triphosphate hydrolases"/>
    <property type="match status" value="1"/>
</dbReference>
<dbReference type="InterPro" id="IPR013986">
    <property type="entry name" value="DExx_box_DNA_helicase_dom_sf"/>
</dbReference>
<keyword evidence="3" id="KW-0347">Helicase</keyword>
<dbReference type="InterPro" id="IPR014016">
    <property type="entry name" value="UvrD-like_ATP-bd"/>
</dbReference>
<evidence type="ECO:0000313" key="5">
    <source>
        <dbReference type="EMBL" id="PKC05595.1"/>
    </source>
</evidence>
<reference evidence="5 6" key="2">
    <citation type="submission" date="2017-09" db="EMBL/GenBank/DDBJ databases">
        <title>Extensive intraspecific genome diversity in a model arbuscular mycorrhizal fungus.</title>
        <authorList>
            <person name="Chen E.C."/>
            <person name="Morin E."/>
            <person name="Beaudet D."/>
            <person name="Noel J."/>
            <person name="Ndikumana S."/>
            <person name="Charron P."/>
            <person name="St-Onge C."/>
            <person name="Giorgi J."/>
            <person name="Grigoriev I.V."/>
            <person name="Roux C."/>
            <person name="Martin F.M."/>
            <person name="Corradi N."/>
        </authorList>
    </citation>
    <scope>NUCLEOTIDE SEQUENCE [LARGE SCALE GENOMIC DNA]</scope>
    <source>
        <strain evidence="5 6">A5</strain>
    </source>
</reference>
<evidence type="ECO:0000256" key="3">
    <source>
        <dbReference type="ARBA" id="ARBA00022806"/>
    </source>
</evidence>
<reference evidence="5 6" key="1">
    <citation type="submission" date="2016-04" db="EMBL/GenBank/DDBJ databases">
        <title>Genome analyses suggest a sexual origin of heterokaryosis in a supposedly ancient asexual fungus.</title>
        <authorList>
            <person name="Ropars J."/>
            <person name="Sedzielewska K."/>
            <person name="Noel J."/>
            <person name="Charron P."/>
            <person name="Farinelli L."/>
            <person name="Marton T."/>
            <person name="Kruger M."/>
            <person name="Pelin A."/>
            <person name="Brachmann A."/>
            <person name="Corradi N."/>
        </authorList>
    </citation>
    <scope>NUCLEOTIDE SEQUENCE [LARGE SCALE GENOMIC DNA]</scope>
    <source>
        <strain evidence="5 6">A5</strain>
    </source>
</reference>
<dbReference type="OrthoDB" id="2426521at2759"/>
<dbReference type="PANTHER" id="PTHR21529">
    <property type="entry name" value="MAMMARY TURMOR VIRUS RECEPTOR HOMOLOG 1, 2 MTVR1, 2"/>
    <property type="match status" value="1"/>
</dbReference>
<name>A0A2I1ELY4_9GLOM</name>
<dbReference type="AlphaFoldDB" id="A0A2I1ELY4"/>
<dbReference type="GO" id="GO:0005524">
    <property type="term" value="F:ATP binding"/>
    <property type="evidence" value="ECO:0007669"/>
    <property type="project" value="UniProtKB-KW"/>
</dbReference>
<dbReference type="GO" id="GO:0016787">
    <property type="term" value="F:hydrolase activity"/>
    <property type="evidence" value="ECO:0007669"/>
    <property type="project" value="UniProtKB-KW"/>
</dbReference>